<accession>A0AA38FAS4</accession>
<dbReference type="OMA" id="SWQVITM"/>
<gene>
    <name evidence="1" type="ORF">KI387_038335</name>
</gene>
<dbReference type="Proteomes" id="UP000824469">
    <property type="component" value="Unassembled WGS sequence"/>
</dbReference>
<dbReference type="PANTHER" id="PTHR45835">
    <property type="entry name" value="YALI0A06105P"/>
    <property type="match status" value="1"/>
</dbReference>
<feature type="non-terminal residue" evidence="1">
    <location>
        <position position="1"/>
    </location>
</feature>
<dbReference type="InterPro" id="IPR036397">
    <property type="entry name" value="RNaseH_sf"/>
</dbReference>
<proteinExistence type="predicted"/>
<name>A0AA38FAS4_TAXCH</name>
<evidence type="ECO:0000313" key="1">
    <source>
        <dbReference type="EMBL" id="KAH9294747.1"/>
    </source>
</evidence>
<organism evidence="1 2">
    <name type="scientific">Taxus chinensis</name>
    <name type="common">Chinese yew</name>
    <name type="synonym">Taxus wallichiana var. chinensis</name>
    <dbReference type="NCBI Taxonomy" id="29808"/>
    <lineage>
        <taxon>Eukaryota</taxon>
        <taxon>Viridiplantae</taxon>
        <taxon>Streptophyta</taxon>
        <taxon>Embryophyta</taxon>
        <taxon>Tracheophyta</taxon>
        <taxon>Spermatophyta</taxon>
        <taxon>Pinopsida</taxon>
        <taxon>Pinidae</taxon>
        <taxon>Conifers II</taxon>
        <taxon>Cupressales</taxon>
        <taxon>Taxaceae</taxon>
        <taxon>Taxus</taxon>
    </lineage>
</organism>
<evidence type="ECO:0000313" key="2">
    <source>
        <dbReference type="Proteomes" id="UP000824469"/>
    </source>
</evidence>
<keyword evidence="2" id="KW-1185">Reference proteome</keyword>
<dbReference type="SUPFAM" id="SSF53098">
    <property type="entry name" value="Ribonuclease H-like"/>
    <property type="match status" value="1"/>
</dbReference>
<dbReference type="InterPro" id="IPR012337">
    <property type="entry name" value="RNaseH-like_sf"/>
</dbReference>
<protein>
    <submittedName>
        <fullName evidence="1">Uncharacterized protein</fullName>
    </submittedName>
</protein>
<reference evidence="1 2" key="1">
    <citation type="journal article" date="2021" name="Nat. Plants">
        <title>The Taxus genome provides insights into paclitaxel biosynthesis.</title>
        <authorList>
            <person name="Xiong X."/>
            <person name="Gou J."/>
            <person name="Liao Q."/>
            <person name="Li Y."/>
            <person name="Zhou Q."/>
            <person name="Bi G."/>
            <person name="Li C."/>
            <person name="Du R."/>
            <person name="Wang X."/>
            <person name="Sun T."/>
            <person name="Guo L."/>
            <person name="Liang H."/>
            <person name="Lu P."/>
            <person name="Wu Y."/>
            <person name="Zhang Z."/>
            <person name="Ro D.K."/>
            <person name="Shang Y."/>
            <person name="Huang S."/>
            <person name="Yan J."/>
        </authorList>
    </citation>
    <scope>NUCLEOTIDE SEQUENCE [LARGE SCALE GENOMIC DNA]</scope>
    <source>
        <strain evidence="1">Ta-2019</strain>
    </source>
</reference>
<feature type="non-terminal residue" evidence="1">
    <location>
        <position position="73"/>
    </location>
</feature>
<dbReference type="GO" id="GO:0003676">
    <property type="term" value="F:nucleic acid binding"/>
    <property type="evidence" value="ECO:0007669"/>
    <property type="project" value="InterPro"/>
</dbReference>
<dbReference type="AlphaFoldDB" id="A0AA38FAS4"/>
<dbReference type="Gene3D" id="3.30.420.10">
    <property type="entry name" value="Ribonuclease H-like superfamily/Ribonuclease H"/>
    <property type="match status" value="1"/>
</dbReference>
<sequence length="73" mass="8470">CQRVKVEHQHPVGLLYPHAIPEWKWDTISMDFIVGLPMSRYHHDAIMVTVDKLTKVAHFSLVKTTYTARVVAR</sequence>
<dbReference type="PANTHER" id="PTHR45835:SF99">
    <property type="entry name" value="CHROMO DOMAIN-CONTAINING PROTEIN-RELATED"/>
    <property type="match status" value="1"/>
</dbReference>
<dbReference type="EMBL" id="JAHRHJ020000011">
    <property type="protein sequence ID" value="KAH9294747.1"/>
    <property type="molecule type" value="Genomic_DNA"/>
</dbReference>
<comment type="caution">
    <text evidence="1">The sequence shown here is derived from an EMBL/GenBank/DDBJ whole genome shotgun (WGS) entry which is preliminary data.</text>
</comment>